<dbReference type="Gene3D" id="1.10.10.60">
    <property type="entry name" value="Homeodomain-like"/>
    <property type="match status" value="2"/>
</dbReference>
<evidence type="ECO:0000313" key="6">
    <source>
        <dbReference type="Proteomes" id="UP001230005"/>
    </source>
</evidence>
<evidence type="ECO:0000256" key="1">
    <source>
        <dbReference type="ARBA" id="ARBA00023015"/>
    </source>
</evidence>
<proteinExistence type="predicted"/>
<dbReference type="InterPro" id="IPR018060">
    <property type="entry name" value="HTH_AraC"/>
</dbReference>
<keyword evidence="2" id="KW-0238">DNA-binding</keyword>
<organism evidence="5 6">
    <name type="scientific">Evansella vedderi</name>
    <dbReference type="NCBI Taxonomy" id="38282"/>
    <lineage>
        <taxon>Bacteria</taxon>
        <taxon>Bacillati</taxon>
        <taxon>Bacillota</taxon>
        <taxon>Bacilli</taxon>
        <taxon>Bacillales</taxon>
        <taxon>Bacillaceae</taxon>
        <taxon>Evansella</taxon>
    </lineage>
</organism>
<keyword evidence="3" id="KW-0804">Transcription</keyword>
<dbReference type="PANTHER" id="PTHR43280">
    <property type="entry name" value="ARAC-FAMILY TRANSCRIPTIONAL REGULATOR"/>
    <property type="match status" value="1"/>
</dbReference>
<name>A0ABT9ZYV9_9BACI</name>
<keyword evidence="1" id="KW-0805">Transcription regulation</keyword>
<dbReference type="EMBL" id="JAUSUG010000013">
    <property type="protein sequence ID" value="MDQ0255927.1"/>
    <property type="molecule type" value="Genomic_DNA"/>
</dbReference>
<dbReference type="InterPro" id="IPR003313">
    <property type="entry name" value="AraC-bd"/>
</dbReference>
<evidence type="ECO:0000256" key="3">
    <source>
        <dbReference type="ARBA" id="ARBA00023163"/>
    </source>
</evidence>
<evidence type="ECO:0000256" key="2">
    <source>
        <dbReference type="ARBA" id="ARBA00023125"/>
    </source>
</evidence>
<evidence type="ECO:0000313" key="5">
    <source>
        <dbReference type="EMBL" id="MDQ0255927.1"/>
    </source>
</evidence>
<dbReference type="Gene3D" id="2.60.120.280">
    <property type="entry name" value="Regulatory protein AraC"/>
    <property type="match status" value="1"/>
</dbReference>
<comment type="caution">
    <text evidence="5">The sequence shown here is derived from an EMBL/GenBank/DDBJ whole genome shotgun (WGS) entry which is preliminary data.</text>
</comment>
<dbReference type="RefSeq" id="WP_307327200.1">
    <property type="nucleotide sequence ID" value="NZ_JAUSUG010000013.1"/>
</dbReference>
<dbReference type="SUPFAM" id="SSF46689">
    <property type="entry name" value="Homeodomain-like"/>
    <property type="match status" value="2"/>
</dbReference>
<gene>
    <name evidence="5" type="ORF">J2S74_003311</name>
</gene>
<dbReference type="PANTHER" id="PTHR43280:SF28">
    <property type="entry name" value="HTH-TYPE TRANSCRIPTIONAL ACTIVATOR RHAS"/>
    <property type="match status" value="1"/>
</dbReference>
<dbReference type="SUPFAM" id="SSF51215">
    <property type="entry name" value="Regulatory protein AraC"/>
    <property type="match status" value="1"/>
</dbReference>
<dbReference type="InterPro" id="IPR009057">
    <property type="entry name" value="Homeodomain-like_sf"/>
</dbReference>
<dbReference type="PRINTS" id="PR00032">
    <property type="entry name" value="HTHARAC"/>
</dbReference>
<dbReference type="Proteomes" id="UP001230005">
    <property type="component" value="Unassembled WGS sequence"/>
</dbReference>
<accession>A0ABT9ZYV9</accession>
<dbReference type="InterPro" id="IPR037923">
    <property type="entry name" value="HTH-like"/>
</dbReference>
<reference evidence="5 6" key="1">
    <citation type="submission" date="2023-07" db="EMBL/GenBank/DDBJ databases">
        <title>Genomic Encyclopedia of Type Strains, Phase IV (KMG-IV): sequencing the most valuable type-strain genomes for metagenomic binning, comparative biology and taxonomic classification.</title>
        <authorList>
            <person name="Goeker M."/>
        </authorList>
    </citation>
    <scope>NUCLEOTIDE SEQUENCE [LARGE SCALE GENOMIC DNA]</scope>
    <source>
        <strain evidence="5 6">DSM 9768</strain>
    </source>
</reference>
<dbReference type="PROSITE" id="PS01124">
    <property type="entry name" value="HTH_ARAC_FAMILY_2"/>
    <property type="match status" value="1"/>
</dbReference>
<feature type="domain" description="HTH araC/xylS-type" evidence="4">
    <location>
        <begin position="185"/>
        <end position="283"/>
    </location>
</feature>
<dbReference type="Pfam" id="PF12833">
    <property type="entry name" value="HTH_18"/>
    <property type="match status" value="1"/>
</dbReference>
<evidence type="ECO:0000259" key="4">
    <source>
        <dbReference type="PROSITE" id="PS01124"/>
    </source>
</evidence>
<protein>
    <submittedName>
        <fullName evidence="5">AraC-like DNA-binding protein</fullName>
    </submittedName>
</protein>
<dbReference type="Pfam" id="PF02311">
    <property type="entry name" value="AraC_binding"/>
    <property type="match status" value="1"/>
</dbReference>
<sequence length="295" mass="34932">MLNKLQLPNETIAIRTQDKVMETLVDIYVVGKQKVDFQDYYWNGLKRQERDVFIFQYTLSGEGAIHVHGKTYKLQKGQAFMVEVPSDHYYYIPEESEEWEFIFLTLKGQAAASCWNYIMEQFGNVVTIPMESQLINQVFNIYQQAYDRDLLDNYYASSQAYGFIMDCYRYFKQFKTDSDLPEKIVLATNMIKKRYKEPLSVEEIADAVQLSKYYFIKLFRENMNMTPMQYVTKIRLEQALHLLRYTDSTVKEIAKLVGYSDDNYFNKVFRKVVGISPGEFRKNKHSLPFDRLVIQ</sequence>
<keyword evidence="6" id="KW-1185">Reference proteome</keyword>
<dbReference type="InterPro" id="IPR020449">
    <property type="entry name" value="Tscrpt_reg_AraC-type_HTH"/>
</dbReference>
<dbReference type="SMART" id="SM00342">
    <property type="entry name" value="HTH_ARAC"/>
    <property type="match status" value="1"/>
</dbReference>